<organism evidence="2 3">
    <name type="scientific">Gonapodya prolifera (strain JEL478)</name>
    <name type="common">Monoblepharis prolifera</name>
    <dbReference type="NCBI Taxonomy" id="1344416"/>
    <lineage>
        <taxon>Eukaryota</taxon>
        <taxon>Fungi</taxon>
        <taxon>Fungi incertae sedis</taxon>
        <taxon>Chytridiomycota</taxon>
        <taxon>Chytridiomycota incertae sedis</taxon>
        <taxon>Monoblepharidomycetes</taxon>
        <taxon>Monoblepharidales</taxon>
        <taxon>Gonapodyaceae</taxon>
        <taxon>Gonapodya</taxon>
    </lineage>
</organism>
<feature type="compositionally biased region" description="Polar residues" evidence="1">
    <location>
        <begin position="119"/>
        <end position="135"/>
    </location>
</feature>
<gene>
    <name evidence="2" type="ORF">M427DRAFT_407656</name>
</gene>
<keyword evidence="3" id="KW-1185">Reference proteome</keyword>
<sequence>MDADPNADMQGGAGVGGGRRMDEMDDLQRFKAMMKAREARGEQVLVAGGEKKEEEYVPGSDSAKSRTHSTEGIGANSTTPALQSNSSPLVGTGAPGLQRGVTKTPVPGNEPQLPLESILPSNSALKTDASQVATEKSSRFAKFFSGGREDQGVGMAPSPQPPLGRPVDSVGAAGVGGIVGGVPPPIEVRAFAGPGREPSPGFMTPQYAAKVPSDGAQTSVSPVQRHLPRQGSDFSQNLAASSEVLPGGVTVFPPQQPSQQSPAHLGMVPSVSAFPQPGRRPMSEQELLQVLGVRPPKPTPGPGMAYPNAPSQPPSADDFQRVMSMLANAKPSGQPPNVNMQMPPAGYPYAMVDRAPPQYVARGGMTPNAPTGPAPGIVRDERMAQGHGGIPRPPYNDGSNVASQFLTNLVQQGIAAGRGTAMGMGRSRYPADVGRGREGKYLATF</sequence>
<reference evidence="2 3" key="1">
    <citation type="journal article" date="2015" name="Genome Biol. Evol.">
        <title>Phylogenomic analyses indicate that early fungi evolved digesting cell walls of algal ancestors of land plants.</title>
        <authorList>
            <person name="Chang Y."/>
            <person name="Wang S."/>
            <person name="Sekimoto S."/>
            <person name="Aerts A.L."/>
            <person name="Choi C."/>
            <person name="Clum A."/>
            <person name="LaButti K.M."/>
            <person name="Lindquist E.A."/>
            <person name="Yee Ngan C."/>
            <person name="Ohm R.A."/>
            <person name="Salamov A.A."/>
            <person name="Grigoriev I.V."/>
            <person name="Spatafora J.W."/>
            <person name="Berbee M.L."/>
        </authorList>
    </citation>
    <scope>NUCLEOTIDE SEQUENCE [LARGE SCALE GENOMIC DNA]</scope>
    <source>
        <strain evidence="2 3">JEL478</strain>
    </source>
</reference>
<dbReference type="AlphaFoldDB" id="A0A139AUC6"/>
<feature type="region of interest" description="Disordered" evidence="1">
    <location>
        <begin position="1"/>
        <end position="25"/>
    </location>
</feature>
<feature type="region of interest" description="Disordered" evidence="1">
    <location>
        <begin position="44"/>
        <end position="169"/>
    </location>
</feature>
<evidence type="ECO:0000313" key="2">
    <source>
        <dbReference type="EMBL" id="KXS20340.1"/>
    </source>
</evidence>
<protein>
    <submittedName>
        <fullName evidence="2">Uncharacterized protein</fullName>
    </submittedName>
</protein>
<feature type="region of interest" description="Disordered" evidence="1">
    <location>
        <begin position="292"/>
        <end position="317"/>
    </location>
</feature>
<name>A0A139AUC6_GONPJ</name>
<evidence type="ECO:0000313" key="3">
    <source>
        <dbReference type="Proteomes" id="UP000070544"/>
    </source>
</evidence>
<dbReference type="OrthoDB" id="10679547at2759"/>
<evidence type="ECO:0000256" key="1">
    <source>
        <dbReference type="SAM" id="MobiDB-lite"/>
    </source>
</evidence>
<feature type="region of interest" description="Disordered" evidence="1">
    <location>
        <begin position="190"/>
        <end position="230"/>
    </location>
</feature>
<dbReference type="Proteomes" id="UP000070544">
    <property type="component" value="Unassembled WGS sequence"/>
</dbReference>
<proteinExistence type="predicted"/>
<dbReference type="EMBL" id="KQ965736">
    <property type="protein sequence ID" value="KXS20340.1"/>
    <property type="molecule type" value="Genomic_DNA"/>
</dbReference>
<accession>A0A139AUC6</accession>
<feature type="compositionally biased region" description="Polar residues" evidence="1">
    <location>
        <begin position="75"/>
        <end position="89"/>
    </location>
</feature>